<evidence type="ECO:0000259" key="7">
    <source>
        <dbReference type="PROSITE" id="PS51032"/>
    </source>
</evidence>
<comment type="subcellular location">
    <subcellularLocation>
        <location evidence="1">Nucleus</location>
    </subcellularLocation>
</comment>
<feature type="region of interest" description="Disordered" evidence="6">
    <location>
        <begin position="171"/>
        <end position="209"/>
    </location>
</feature>
<accession>A0A834ZPX9</accession>
<dbReference type="CDD" id="cd00018">
    <property type="entry name" value="AP2"/>
    <property type="match status" value="1"/>
</dbReference>
<dbReference type="PANTHER" id="PTHR31677">
    <property type="entry name" value="AP2 DOMAIN CLASS TRANSCRIPTION FACTOR"/>
    <property type="match status" value="1"/>
</dbReference>
<protein>
    <recommendedName>
        <fullName evidence="7">AP2/ERF domain-containing protein</fullName>
    </recommendedName>
</protein>
<dbReference type="OrthoDB" id="780830at2759"/>
<evidence type="ECO:0000256" key="2">
    <source>
        <dbReference type="ARBA" id="ARBA00023015"/>
    </source>
</evidence>
<keyword evidence="9" id="KW-1185">Reference proteome</keyword>
<reference evidence="8 9" key="1">
    <citation type="submission" date="2020-04" db="EMBL/GenBank/DDBJ databases">
        <title>Plant Genome Project.</title>
        <authorList>
            <person name="Zhang R.-G."/>
        </authorList>
    </citation>
    <scope>NUCLEOTIDE SEQUENCE [LARGE SCALE GENOMIC DNA]</scope>
    <source>
        <strain evidence="8">YNK0</strain>
        <tissue evidence="8">Leaf</tissue>
    </source>
</reference>
<evidence type="ECO:0000256" key="6">
    <source>
        <dbReference type="SAM" id="MobiDB-lite"/>
    </source>
</evidence>
<dbReference type="Gene3D" id="3.30.730.10">
    <property type="entry name" value="AP2/ERF domain"/>
    <property type="match status" value="1"/>
</dbReference>
<feature type="domain" description="AP2/ERF" evidence="7">
    <location>
        <begin position="25"/>
        <end position="83"/>
    </location>
</feature>
<dbReference type="PRINTS" id="PR00367">
    <property type="entry name" value="ETHRSPELEMNT"/>
</dbReference>
<dbReference type="EMBL" id="JABCRI010000002">
    <property type="protein sequence ID" value="KAF8411549.1"/>
    <property type="molecule type" value="Genomic_DNA"/>
</dbReference>
<organism evidence="8 9">
    <name type="scientific">Tetracentron sinense</name>
    <name type="common">Spur-leaf</name>
    <dbReference type="NCBI Taxonomy" id="13715"/>
    <lineage>
        <taxon>Eukaryota</taxon>
        <taxon>Viridiplantae</taxon>
        <taxon>Streptophyta</taxon>
        <taxon>Embryophyta</taxon>
        <taxon>Tracheophyta</taxon>
        <taxon>Spermatophyta</taxon>
        <taxon>Magnoliopsida</taxon>
        <taxon>Trochodendrales</taxon>
        <taxon>Trochodendraceae</taxon>
        <taxon>Tetracentron</taxon>
    </lineage>
</organism>
<evidence type="ECO:0000313" key="8">
    <source>
        <dbReference type="EMBL" id="KAF8411549.1"/>
    </source>
</evidence>
<keyword evidence="5" id="KW-0539">Nucleus</keyword>
<keyword evidence="2" id="KW-0805">Transcription regulation</keyword>
<evidence type="ECO:0000256" key="3">
    <source>
        <dbReference type="ARBA" id="ARBA00023125"/>
    </source>
</evidence>
<dbReference type="SMART" id="SM00380">
    <property type="entry name" value="AP2"/>
    <property type="match status" value="1"/>
</dbReference>
<evidence type="ECO:0000313" key="9">
    <source>
        <dbReference type="Proteomes" id="UP000655225"/>
    </source>
</evidence>
<dbReference type="GO" id="GO:0005634">
    <property type="term" value="C:nucleus"/>
    <property type="evidence" value="ECO:0007669"/>
    <property type="project" value="UniProtKB-SubCell"/>
</dbReference>
<evidence type="ECO:0000256" key="1">
    <source>
        <dbReference type="ARBA" id="ARBA00004123"/>
    </source>
</evidence>
<dbReference type="SUPFAM" id="SSF54171">
    <property type="entry name" value="DNA-binding domain"/>
    <property type="match status" value="1"/>
</dbReference>
<gene>
    <name evidence="8" type="ORF">HHK36_004103</name>
</gene>
<dbReference type="OMA" id="CPVELIY"/>
<evidence type="ECO:0000256" key="4">
    <source>
        <dbReference type="ARBA" id="ARBA00023163"/>
    </source>
</evidence>
<dbReference type="PANTHER" id="PTHR31677:SF87">
    <property type="entry name" value="ETHYLENE-RESPONSIVE TRANSCRIPTION FACTOR ERF088"/>
    <property type="match status" value="1"/>
</dbReference>
<proteinExistence type="predicted"/>
<keyword evidence="4" id="KW-0804">Transcription</keyword>
<dbReference type="Pfam" id="PF00847">
    <property type="entry name" value="AP2"/>
    <property type="match status" value="1"/>
</dbReference>
<name>A0A834ZPX9_TETSI</name>
<dbReference type="InterPro" id="IPR016177">
    <property type="entry name" value="DNA-bd_dom_sf"/>
</dbReference>
<keyword evidence="3" id="KW-0238">DNA-binding</keyword>
<comment type="caution">
    <text evidence="8">The sequence shown here is derived from an EMBL/GenBank/DDBJ whole genome shotgun (WGS) entry which is preliminary data.</text>
</comment>
<dbReference type="GO" id="GO:0003677">
    <property type="term" value="F:DNA binding"/>
    <property type="evidence" value="ECO:0007669"/>
    <property type="project" value="UniProtKB-KW"/>
</dbReference>
<evidence type="ECO:0000256" key="5">
    <source>
        <dbReference type="ARBA" id="ARBA00023242"/>
    </source>
</evidence>
<dbReference type="AlphaFoldDB" id="A0A834ZPX9"/>
<dbReference type="Proteomes" id="UP000655225">
    <property type="component" value="Unassembled WGS sequence"/>
</dbReference>
<dbReference type="InterPro" id="IPR036955">
    <property type="entry name" value="AP2/ERF_dom_sf"/>
</dbReference>
<dbReference type="GO" id="GO:0003700">
    <property type="term" value="F:DNA-binding transcription factor activity"/>
    <property type="evidence" value="ECO:0007669"/>
    <property type="project" value="InterPro"/>
</dbReference>
<dbReference type="InterPro" id="IPR001471">
    <property type="entry name" value="AP2/ERF_dom"/>
</dbReference>
<sequence length="209" mass="24009">MEDLHLHLPQLLNRNSRRRSRQSSRYLGVRRRPWGRYASEIRNPYTKGRHWLGTFDTAEEAALAYDLASISFSGIGRARTNFCYPFLVPSSPPPLPPPTPPPPPPTPELEECDQRFPETNAIEDDESMIIATILQSFGQPSTCSSNCPVELIYAYIRKYAEGFNGEEKEAQRFGKAIGKTHREERESRGEHREAERSRGERESHEDRDH</sequence>
<feature type="compositionally biased region" description="Basic and acidic residues" evidence="6">
    <location>
        <begin position="180"/>
        <end position="209"/>
    </location>
</feature>
<dbReference type="PROSITE" id="PS51032">
    <property type="entry name" value="AP2_ERF"/>
    <property type="match status" value="1"/>
</dbReference>